<sequence length="380" mass="40350">MTLDGVRAAAYISPPAQDAGDSSAGHLVLVGEAGEISVVETSGMDTAAIGWSEDGLFFSDTEQDYQLTDERLRTTDSPKAPSQHALFPTNDGGFIGLFNKGTTGVGYTEQLVTHADGASSRKNVEGYYQVAGSCGGEIYGLAQPSGDYQRVAAKQGLETRGTHGPGSFMLTRLSGDDSSSSDLPDADAVGQNERLIGMAPVSGSAQQNHDAPCREGTMYHLAAVADDSGNPERPVVLRAWDVSTGEVVETPLTDANGESVRPNSSYGLAALDSTVLSDDGQSFLWASLDRQAFMRTDIDTGKTVEEFPLEDEIVPRNSEVSATVRDNRLALITQTSDGNEPELRIYDQSTGESLMHTSLPGMSVLLEGPHQLRGMALRPE</sequence>
<proteinExistence type="predicted"/>
<accession>A0A1I6Y9J9</accession>
<dbReference type="InterPro" id="IPR015943">
    <property type="entry name" value="WD40/YVTN_repeat-like_dom_sf"/>
</dbReference>
<name>A0A1I6Y9J9_9ACTN</name>
<gene>
    <name evidence="1" type="ORF">SAMN04487904_102330</name>
</gene>
<organism evidence="1 2">
    <name type="scientific">Actinopolyspora righensis</name>
    <dbReference type="NCBI Taxonomy" id="995060"/>
    <lineage>
        <taxon>Bacteria</taxon>
        <taxon>Bacillati</taxon>
        <taxon>Actinomycetota</taxon>
        <taxon>Actinomycetes</taxon>
        <taxon>Actinopolysporales</taxon>
        <taxon>Actinopolysporaceae</taxon>
        <taxon>Actinopolyspora</taxon>
        <taxon>Actinopolyspora alba group</taxon>
    </lineage>
</organism>
<protein>
    <recommendedName>
        <fullName evidence="3">Lactonase, 7-bladed beta-propeller</fullName>
    </recommendedName>
</protein>
<reference evidence="2" key="1">
    <citation type="submission" date="2016-10" db="EMBL/GenBank/DDBJ databases">
        <authorList>
            <person name="Varghese N."/>
            <person name="Submissions S."/>
        </authorList>
    </citation>
    <scope>NUCLEOTIDE SEQUENCE [LARGE SCALE GENOMIC DNA]</scope>
    <source>
        <strain evidence="2">DSM 45501</strain>
    </source>
</reference>
<evidence type="ECO:0008006" key="3">
    <source>
        <dbReference type="Google" id="ProtNLM"/>
    </source>
</evidence>
<dbReference type="InterPro" id="IPR011047">
    <property type="entry name" value="Quinoprotein_ADH-like_sf"/>
</dbReference>
<dbReference type="EMBL" id="FPAT01000002">
    <property type="protein sequence ID" value="SFT47189.1"/>
    <property type="molecule type" value="Genomic_DNA"/>
</dbReference>
<dbReference type="Proteomes" id="UP000199165">
    <property type="component" value="Unassembled WGS sequence"/>
</dbReference>
<evidence type="ECO:0000313" key="2">
    <source>
        <dbReference type="Proteomes" id="UP000199165"/>
    </source>
</evidence>
<dbReference type="SUPFAM" id="SSF50998">
    <property type="entry name" value="Quinoprotein alcohol dehydrogenase-like"/>
    <property type="match status" value="1"/>
</dbReference>
<dbReference type="AlphaFoldDB" id="A0A1I6Y9J9"/>
<dbReference type="Gene3D" id="2.130.10.10">
    <property type="entry name" value="YVTN repeat-like/Quinoprotein amine dehydrogenase"/>
    <property type="match status" value="1"/>
</dbReference>
<keyword evidence="2" id="KW-1185">Reference proteome</keyword>
<evidence type="ECO:0000313" key="1">
    <source>
        <dbReference type="EMBL" id="SFT47189.1"/>
    </source>
</evidence>